<evidence type="ECO:0000256" key="5">
    <source>
        <dbReference type="ARBA" id="ARBA00022705"/>
    </source>
</evidence>
<feature type="binding site" evidence="9">
    <location>
        <begin position="33"/>
        <end position="40"/>
    </location>
    <ligand>
        <name>ATP</name>
        <dbReference type="ChEBI" id="CHEBI:30616"/>
    </ligand>
</feature>
<reference evidence="12" key="1">
    <citation type="submission" date="2021-06" db="EMBL/GenBank/DDBJ databases">
        <title>Direct submission.</title>
        <authorList>
            <person name="Lee C.-S."/>
            <person name="Jin L."/>
        </authorList>
    </citation>
    <scope>NUCLEOTIDE SEQUENCE</scope>
    <source>
        <strain evidence="12">Con5</strain>
    </source>
</reference>
<keyword evidence="6 9" id="KW-0547">Nucleotide-binding</keyword>
<dbReference type="InterPro" id="IPR018078">
    <property type="entry name" value="DNA-binding_RecF_CS"/>
</dbReference>
<evidence type="ECO:0000256" key="4">
    <source>
        <dbReference type="ARBA" id="ARBA00022490"/>
    </source>
</evidence>
<name>A0A975P3I1_9RHOB</name>
<dbReference type="Proteomes" id="UP000679352">
    <property type="component" value="Chromosome"/>
</dbReference>
<evidence type="ECO:0000256" key="6">
    <source>
        <dbReference type="ARBA" id="ARBA00022741"/>
    </source>
</evidence>
<dbReference type="InterPro" id="IPR003593">
    <property type="entry name" value="AAA+_ATPase"/>
</dbReference>
<evidence type="ECO:0000256" key="7">
    <source>
        <dbReference type="ARBA" id="ARBA00022840"/>
    </source>
</evidence>
<evidence type="ECO:0000256" key="3">
    <source>
        <dbReference type="ARBA" id="ARBA00020170"/>
    </source>
</evidence>
<dbReference type="GO" id="GO:0005524">
    <property type="term" value="F:ATP binding"/>
    <property type="evidence" value="ECO:0007669"/>
    <property type="project" value="UniProtKB-UniRule"/>
</dbReference>
<keyword evidence="9 10" id="KW-0742">SOS response</keyword>
<dbReference type="RefSeq" id="WP_215506227.1">
    <property type="nucleotide sequence ID" value="NZ_CP076361.1"/>
</dbReference>
<keyword evidence="9 10" id="KW-0227">DNA damage</keyword>
<dbReference type="InterPro" id="IPR001238">
    <property type="entry name" value="DNA-binding_RecF"/>
</dbReference>
<keyword evidence="5 9" id="KW-0235">DNA replication</keyword>
<dbReference type="EMBL" id="CP076361">
    <property type="protein sequence ID" value="QWK88994.1"/>
    <property type="molecule type" value="Genomic_DNA"/>
</dbReference>
<keyword evidence="7 9" id="KW-0067">ATP-binding</keyword>
<dbReference type="HAMAP" id="MF_00365">
    <property type="entry name" value="RecF"/>
    <property type="match status" value="1"/>
</dbReference>
<evidence type="ECO:0000256" key="1">
    <source>
        <dbReference type="ARBA" id="ARBA00004496"/>
    </source>
</evidence>
<comment type="similarity">
    <text evidence="2 9 10">Belongs to the RecF family.</text>
</comment>
<keyword evidence="4 9" id="KW-0963">Cytoplasm</keyword>
<keyword evidence="9 10" id="KW-0234">DNA repair</keyword>
<dbReference type="InterPro" id="IPR027417">
    <property type="entry name" value="P-loop_NTPase"/>
</dbReference>
<evidence type="ECO:0000256" key="8">
    <source>
        <dbReference type="ARBA" id="ARBA00023125"/>
    </source>
</evidence>
<dbReference type="GO" id="GO:0009432">
    <property type="term" value="P:SOS response"/>
    <property type="evidence" value="ECO:0007669"/>
    <property type="project" value="UniProtKB-UniRule"/>
</dbReference>
<dbReference type="Gene3D" id="3.40.50.300">
    <property type="entry name" value="P-loop containing nucleotide triphosphate hydrolases"/>
    <property type="match status" value="1"/>
</dbReference>
<evidence type="ECO:0000256" key="9">
    <source>
        <dbReference type="HAMAP-Rule" id="MF_00365"/>
    </source>
</evidence>
<evidence type="ECO:0000259" key="11">
    <source>
        <dbReference type="SMART" id="SM00382"/>
    </source>
</evidence>
<dbReference type="InterPro" id="IPR003395">
    <property type="entry name" value="RecF/RecN/SMC_N"/>
</dbReference>
<evidence type="ECO:0000313" key="13">
    <source>
        <dbReference type="Proteomes" id="UP000679352"/>
    </source>
</evidence>
<dbReference type="PANTHER" id="PTHR32182">
    <property type="entry name" value="DNA REPLICATION AND REPAIR PROTEIN RECF"/>
    <property type="match status" value="1"/>
</dbReference>
<dbReference type="GO" id="GO:0006260">
    <property type="term" value="P:DNA replication"/>
    <property type="evidence" value="ECO:0007669"/>
    <property type="project" value="UniProtKB-UniRule"/>
</dbReference>
<evidence type="ECO:0000256" key="2">
    <source>
        <dbReference type="ARBA" id="ARBA00008016"/>
    </source>
</evidence>
<dbReference type="NCBIfam" id="TIGR00611">
    <property type="entry name" value="recf"/>
    <property type="match status" value="1"/>
</dbReference>
<evidence type="ECO:0000256" key="10">
    <source>
        <dbReference type="RuleBase" id="RU000578"/>
    </source>
</evidence>
<dbReference type="InterPro" id="IPR042174">
    <property type="entry name" value="RecF_2"/>
</dbReference>
<gene>
    <name evidence="9 12" type="primary">recF</name>
    <name evidence="12" type="ORF">KM031_08805</name>
</gene>
<dbReference type="GO" id="GO:0000731">
    <property type="term" value="P:DNA synthesis involved in DNA repair"/>
    <property type="evidence" value="ECO:0007669"/>
    <property type="project" value="TreeGrafter"/>
</dbReference>
<organism evidence="12 13">
    <name type="scientific">Gemmobacter fulvus</name>
    <dbReference type="NCBI Taxonomy" id="2840474"/>
    <lineage>
        <taxon>Bacteria</taxon>
        <taxon>Pseudomonadati</taxon>
        <taxon>Pseudomonadota</taxon>
        <taxon>Alphaproteobacteria</taxon>
        <taxon>Rhodobacterales</taxon>
        <taxon>Paracoccaceae</taxon>
        <taxon>Gemmobacter</taxon>
    </lineage>
</organism>
<dbReference type="KEGG" id="gfu:KM031_08805"/>
<keyword evidence="13" id="KW-1185">Reference proteome</keyword>
<protein>
    <recommendedName>
        <fullName evidence="3 9">DNA replication and repair protein RecF</fullName>
    </recommendedName>
</protein>
<dbReference type="SUPFAM" id="SSF52540">
    <property type="entry name" value="P-loop containing nucleoside triphosphate hydrolases"/>
    <property type="match status" value="1"/>
</dbReference>
<dbReference type="AlphaFoldDB" id="A0A975P3I1"/>
<sequence length="365" mass="38687">MSGLAILSLAVSHFRSHRAARLAFDGRPVALVGPNGAGKTNILEAISLLSPGRGLRRAGAEEIARRPEAIGWKVSARVAGLTAAHEVETWAEGGASRQVRIDGKAVPQAHLARITRMVWLVPAMDRLWLEAAEGRRRFLDRMTLSFVPDHAEAVLGYEKAMRDRNRLLKDQVSDPHWYAALEAQMAATGAVITANRALTVARLEQAQAGAETAFPRADLAILHPEGAPEDLAQALAAGRRRDLAAGRTLIGPHRADLAAVFSAKGVAADQCSTGEQKALLISLILANARALSADLGAPPILLLDEVAAHLDVGRRAALYDELCALGAQALMTGTEPGLFDSLAARGQTFAIADEAGQSCILEVSQ</sequence>
<feature type="domain" description="AAA+ ATPase" evidence="11">
    <location>
        <begin position="25"/>
        <end position="355"/>
    </location>
</feature>
<keyword evidence="8 9" id="KW-0238">DNA-binding</keyword>
<dbReference type="SMART" id="SM00382">
    <property type="entry name" value="AAA"/>
    <property type="match status" value="1"/>
</dbReference>
<dbReference type="PANTHER" id="PTHR32182:SF0">
    <property type="entry name" value="DNA REPLICATION AND REPAIR PROTEIN RECF"/>
    <property type="match status" value="1"/>
</dbReference>
<proteinExistence type="inferred from homology"/>
<dbReference type="GO" id="GO:0003697">
    <property type="term" value="F:single-stranded DNA binding"/>
    <property type="evidence" value="ECO:0007669"/>
    <property type="project" value="UniProtKB-UniRule"/>
</dbReference>
<comment type="function">
    <text evidence="9 10">The RecF protein is involved in DNA metabolism; it is required for DNA replication and normal SOS inducibility. RecF binds preferentially to single-stranded, linear DNA. It also seems to bind ATP.</text>
</comment>
<accession>A0A975P3I1</accession>
<dbReference type="PROSITE" id="PS00618">
    <property type="entry name" value="RECF_2"/>
    <property type="match status" value="1"/>
</dbReference>
<dbReference type="Pfam" id="PF02463">
    <property type="entry name" value="SMC_N"/>
    <property type="match status" value="1"/>
</dbReference>
<evidence type="ECO:0000313" key="12">
    <source>
        <dbReference type="EMBL" id="QWK88994.1"/>
    </source>
</evidence>
<dbReference type="GO" id="GO:0006302">
    <property type="term" value="P:double-strand break repair"/>
    <property type="evidence" value="ECO:0007669"/>
    <property type="project" value="TreeGrafter"/>
</dbReference>
<dbReference type="Gene3D" id="1.20.1050.90">
    <property type="entry name" value="RecF/RecN/SMC, N-terminal domain"/>
    <property type="match status" value="1"/>
</dbReference>
<comment type="subcellular location">
    <subcellularLocation>
        <location evidence="1 9 10">Cytoplasm</location>
    </subcellularLocation>
</comment>
<dbReference type="GO" id="GO:0005737">
    <property type="term" value="C:cytoplasm"/>
    <property type="evidence" value="ECO:0007669"/>
    <property type="project" value="UniProtKB-SubCell"/>
</dbReference>